<dbReference type="Gene3D" id="3.90.550.10">
    <property type="entry name" value="Spore Coat Polysaccharide Biosynthesis Protein SpsA, Chain A"/>
    <property type="match status" value="1"/>
</dbReference>
<name>A0A1B7HPC8_9ENTR</name>
<evidence type="ECO:0000313" key="2">
    <source>
        <dbReference type="Proteomes" id="UP000078286"/>
    </source>
</evidence>
<reference evidence="1 2" key="1">
    <citation type="submission" date="2016-04" db="EMBL/GenBank/DDBJ databases">
        <title>ATOL: Assembling a taxonomically balanced genome-scale reconstruction of the evolutionary history of the Enterobacteriaceae.</title>
        <authorList>
            <person name="Plunkett G.III."/>
            <person name="Neeno-Eckwall E.C."/>
            <person name="Glasner J.D."/>
            <person name="Perna N.T."/>
        </authorList>
    </citation>
    <scope>NUCLEOTIDE SEQUENCE [LARGE SCALE GENOMIC DNA]</scope>
    <source>
        <strain evidence="1 2">ATCC 51607</strain>
    </source>
</reference>
<dbReference type="PANTHER" id="PTHR21485:SF6">
    <property type="entry name" value="N-ACYLNEURAMINATE CYTIDYLYLTRANSFERASE-RELATED"/>
    <property type="match status" value="1"/>
</dbReference>
<gene>
    <name evidence="1" type="ORF">M979_1987</name>
</gene>
<sequence length="232" mass="26408">MIVYAIVPARSGSKGLPNKNIKELNGKPLISYSIEFAKRLPSVTKVICSTDSELYADIAKKYGAEVPFLRSPEASIDTAMEQDILIDLKAKFKEHQIPEPDLIVWLRPTFVFRNIDDIEKGIDILKNDTSYTSARTVVSTENRLYKIEEQELKPLFNDFGKSMIRRQNMPSAYTVFSTDIIRFKNKDINDDFLGRKVFPIVSEKICGLDIDDLFDFEVVNAVLTQMESKNAV</sequence>
<dbReference type="InterPro" id="IPR029044">
    <property type="entry name" value="Nucleotide-diphossugar_trans"/>
</dbReference>
<dbReference type="GO" id="GO:0008781">
    <property type="term" value="F:N-acylneuraminate cytidylyltransferase activity"/>
    <property type="evidence" value="ECO:0007669"/>
    <property type="project" value="TreeGrafter"/>
</dbReference>
<accession>A0A1B7HPC8</accession>
<dbReference type="AlphaFoldDB" id="A0A1B7HPC8"/>
<dbReference type="InterPro" id="IPR003329">
    <property type="entry name" value="Cytidylyl_trans"/>
</dbReference>
<dbReference type="SUPFAM" id="SSF53448">
    <property type="entry name" value="Nucleotide-diphospho-sugar transferases"/>
    <property type="match status" value="1"/>
</dbReference>
<dbReference type="CDD" id="cd02513">
    <property type="entry name" value="CMP-NeuAc_Synthase"/>
    <property type="match status" value="1"/>
</dbReference>
<dbReference type="Pfam" id="PF02348">
    <property type="entry name" value="CTP_transf_3"/>
    <property type="match status" value="1"/>
</dbReference>
<evidence type="ECO:0000313" key="1">
    <source>
        <dbReference type="EMBL" id="OAT17493.1"/>
    </source>
</evidence>
<keyword evidence="2" id="KW-1185">Reference proteome</keyword>
<dbReference type="PATRIC" id="fig|1354255.3.peg.2058"/>
<dbReference type="RefSeq" id="WP_064554815.1">
    <property type="nucleotide sequence ID" value="NZ_LXEO01000025.1"/>
</dbReference>
<keyword evidence="1" id="KW-0808">Transferase</keyword>
<proteinExistence type="predicted"/>
<dbReference type="EMBL" id="LXEO01000025">
    <property type="protein sequence ID" value="OAT17493.1"/>
    <property type="molecule type" value="Genomic_DNA"/>
</dbReference>
<organism evidence="1 2">
    <name type="scientific">Buttiauxella noackiae ATCC 51607</name>
    <dbReference type="NCBI Taxonomy" id="1354255"/>
    <lineage>
        <taxon>Bacteria</taxon>
        <taxon>Pseudomonadati</taxon>
        <taxon>Pseudomonadota</taxon>
        <taxon>Gammaproteobacteria</taxon>
        <taxon>Enterobacterales</taxon>
        <taxon>Enterobacteriaceae</taxon>
        <taxon>Buttiauxella</taxon>
    </lineage>
</organism>
<comment type="caution">
    <text evidence="1">The sequence shown here is derived from an EMBL/GenBank/DDBJ whole genome shotgun (WGS) entry which is preliminary data.</text>
</comment>
<protein>
    <submittedName>
        <fullName evidence="1">Acylneuraminate cytidylyltransferase</fullName>
    </submittedName>
</protein>
<keyword evidence="1" id="KW-0548">Nucleotidyltransferase</keyword>
<dbReference type="PANTHER" id="PTHR21485">
    <property type="entry name" value="HAD SUPERFAMILY MEMBERS CMAS AND KDSC"/>
    <property type="match status" value="1"/>
</dbReference>
<dbReference type="InterPro" id="IPR050793">
    <property type="entry name" value="CMP-NeuNAc_synthase"/>
</dbReference>
<dbReference type="Proteomes" id="UP000078286">
    <property type="component" value="Unassembled WGS sequence"/>
</dbReference>